<dbReference type="InterPro" id="IPR025862">
    <property type="entry name" value="SelA_trans_N_dom"/>
</dbReference>
<protein>
    <recommendedName>
        <fullName evidence="8">L-seryl-tRNA(Sec) selenium transferase</fullName>
        <ecNumber evidence="8">2.9.1.1</ecNumber>
    </recommendedName>
    <alternativeName>
        <fullName evidence="8">Selenocysteine synthase</fullName>
        <shortName evidence="8">Sec synthase</shortName>
    </alternativeName>
    <alternativeName>
        <fullName evidence="8">Selenocysteinyl-tRNA(Sec) synthase</fullName>
    </alternativeName>
</protein>
<dbReference type="Gene3D" id="3.90.1150.180">
    <property type="match status" value="1"/>
</dbReference>
<evidence type="ECO:0000256" key="3">
    <source>
        <dbReference type="ARBA" id="ARBA00022679"/>
    </source>
</evidence>
<dbReference type="InterPro" id="IPR018319">
    <property type="entry name" value="SelA-like"/>
</dbReference>
<evidence type="ECO:0000313" key="12">
    <source>
        <dbReference type="Proteomes" id="UP000469424"/>
    </source>
</evidence>
<dbReference type="GO" id="GO:0005737">
    <property type="term" value="C:cytoplasm"/>
    <property type="evidence" value="ECO:0007669"/>
    <property type="project" value="UniProtKB-SubCell"/>
</dbReference>
<name>A0A6N7XLT5_9FIRM</name>
<dbReference type="InterPro" id="IPR015421">
    <property type="entry name" value="PyrdxlP-dep_Trfase_major"/>
</dbReference>
<comment type="similarity">
    <text evidence="7 8">Belongs to the SelA family.</text>
</comment>
<dbReference type="GO" id="GO:0001717">
    <property type="term" value="P:conversion of seryl-tRNAsec to selenocys-tRNAsec"/>
    <property type="evidence" value="ECO:0007669"/>
    <property type="project" value="UniProtKB-UniRule"/>
</dbReference>
<dbReference type="AlphaFoldDB" id="A0A6N7XLT5"/>
<keyword evidence="2 8" id="KW-0963">Cytoplasm</keyword>
<evidence type="ECO:0000256" key="4">
    <source>
        <dbReference type="ARBA" id="ARBA00022898"/>
    </source>
</evidence>
<comment type="subcellular location">
    <subcellularLocation>
        <location evidence="8">Cytoplasm</location>
    </subcellularLocation>
</comment>
<dbReference type="PANTHER" id="PTHR32328:SF0">
    <property type="entry name" value="L-SERYL-TRNA(SEC) SELENIUM TRANSFERASE"/>
    <property type="match status" value="1"/>
</dbReference>
<organism evidence="11 12">
    <name type="scientific">Mogibacterium kristiansenii</name>
    <dbReference type="NCBI Taxonomy" id="2606708"/>
    <lineage>
        <taxon>Bacteria</taxon>
        <taxon>Bacillati</taxon>
        <taxon>Bacillota</taxon>
        <taxon>Clostridia</taxon>
        <taxon>Peptostreptococcales</taxon>
        <taxon>Anaerovoracaceae</taxon>
        <taxon>Mogibacterium</taxon>
    </lineage>
</organism>
<dbReference type="NCBIfam" id="TIGR00474">
    <property type="entry name" value="selA"/>
    <property type="match status" value="1"/>
</dbReference>
<evidence type="ECO:0000256" key="1">
    <source>
        <dbReference type="ARBA" id="ARBA00001933"/>
    </source>
</evidence>
<dbReference type="Pfam" id="PF12390">
    <property type="entry name" value="Se-cys_synth_N"/>
    <property type="match status" value="1"/>
</dbReference>
<dbReference type="GO" id="GO:0004125">
    <property type="term" value="F:L-seryl-tRNA(Sec) selenium transferase activity"/>
    <property type="evidence" value="ECO:0007669"/>
    <property type="project" value="UniProtKB-UniRule"/>
</dbReference>
<proteinExistence type="inferred from homology"/>
<feature type="modified residue" description="N6-(pyridoxal phosphate)lysine" evidence="8 9">
    <location>
        <position position="301"/>
    </location>
</feature>
<evidence type="ECO:0000259" key="10">
    <source>
        <dbReference type="Pfam" id="PF12390"/>
    </source>
</evidence>
<comment type="pathway">
    <text evidence="8">Aminoacyl-tRNA biosynthesis; selenocysteinyl-tRNA(Sec) biosynthesis; selenocysteinyl-tRNA(Sec) from L-seryl-tRNA(Sec) (bacterial route): step 1/1.</text>
</comment>
<evidence type="ECO:0000256" key="7">
    <source>
        <dbReference type="ARBA" id="ARBA00044507"/>
    </source>
</evidence>
<dbReference type="InterPro" id="IPR015424">
    <property type="entry name" value="PyrdxlP-dep_Trfase"/>
</dbReference>
<comment type="function">
    <text evidence="8">Converts seryl-tRNA(Sec) to selenocysteinyl-tRNA(Sec) required for selenoprotein biosynthesis.</text>
</comment>
<dbReference type="Proteomes" id="UP000469424">
    <property type="component" value="Unassembled WGS sequence"/>
</dbReference>
<dbReference type="EMBL" id="VUNA01000010">
    <property type="protein sequence ID" value="MST70916.1"/>
    <property type="molecule type" value="Genomic_DNA"/>
</dbReference>
<keyword evidence="4 8" id="KW-0663">Pyridoxal phosphate</keyword>
<keyword evidence="6 8" id="KW-0711">Selenium</keyword>
<dbReference type="EC" id="2.9.1.1" evidence="8"/>
<dbReference type="Pfam" id="PF03841">
    <property type="entry name" value="SelA"/>
    <property type="match status" value="1"/>
</dbReference>
<dbReference type="Gene3D" id="3.40.640.10">
    <property type="entry name" value="Type I PLP-dependent aspartate aminotransferase-like (Major domain)"/>
    <property type="match status" value="1"/>
</dbReference>
<evidence type="ECO:0000256" key="9">
    <source>
        <dbReference type="PIRSR" id="PIRSR618319-50"/>
    </source>
</evidence>
<dbReference type="SUPFAM" id="SSF53383">
    <property type="entry name" value="PLP-dependent transferases"/>
    <property type="match status" value="1"/>
</dbReference>
<dbReference type="RefSeq" id="WP_154554476.1">
    <property type="nucleotide sequence ID" value="NZ_VUNA01000010.1"/>
</dbReference>
<evidence type="ECO:0000256" key="6">
    <source>
        <dbReference type="ARBA" id="ARBA00023266"/>
    </source>
</evidence>
<comment type="caution">
    <text evidence="11">The sequence shown here is derived from an EMBL/GenBank/DDBJ whole genome shotgun (WGS) entry which is preliminary data.</text>
</comment>
<dbReference type="UniPathway" id="UPA00906">
    <property type="reaction ID" value="UER00896"/>
</dbReference>
<accession>A0A6N7XLT5</accession>
<keyword evidence="12" id="KW-1185">Reference proteome</keyword>
<keyword evidence="5 8" id="KW-0648">Protein biosynthesis</keyword>
<reference evidence="11 12" key="1">
    <citation type="submission" date="2019-08" db="EMBL/GenBank/DDBJ databases">
        <title>In-depth cultivation of the pig gut microbiome towards novel bacterial diversity and tailored functional studies.</title>
        <authorList>
            <person name="Wylensek D."/>
            <person name="Hitch T.C.A."/>
            <person name="Clavel T."/>
        </authorList>
    </citation>
    <scope>NUCLEOTIDE SEQUENCE [LARGE SCALE GENOMIC DNA]</scope>
    <source>
        <strain evidence="11 12">WCA-MUC-591-APC-4B</strain>
    </source>
</reference>
<sequence>MKKNEILRRIPKIDEVLKAGGLELLFAGAGRTVVTEAARSVIQDLRNEILKMSPEELEEFDIQRMDIEAVANRVIAYMEQEDCNNLYPVINATGTILHTNLGRAPLCKEAVENVAAVSKGYSNLEYDVEAGKRGSRHNIVSKLICELTGAEDAMLVNNNASATMIVLSAMAEGKEVIVSRGELVEIGGAFRIPDIMEQSGATLRDIGTTNKTKPSDYVNAIDPEKTGALMKVHTSNYRIMGFTEEASLEDLVAIGKEHDLPVIFDMGNGLMVDLQKYGLDEPNVPASLNTGIDVMLFSGDKLLGGPQGGIIVGKKKYIEKMKKHPLARALRVDKMTFAAMEETLKKYRDTEKAMRDIPILHMITEPADSMERRANKLAEAIAAKNNRVHAEVIPVQDQIGGGSAPMVYLPGFGVAVSSDDISTPSMEKQLRENDMPIVARIHDDRLLLCVRTIGEEEVQTVADAFEGME</sequence>
<feature type="domain" description="L-seryl-tRNA selenium transferase N-terminal" evidence="10">
    <location>
        <begin position="7"/>
        <end position="46"/>
    </location>
</feature>
<dbReference type="HAMAP" id="MF_00423">
    <property type="entry name" value="SelA"/>
    <property type="match status" value="1"/>
</dbReference>
<evidence type="ECO:0000256" key="2">
    <source>
        <dbReference type="ARBA" id="ARBA00022490"/>
    </source>
</evidence>
<comment type="cofactor">
    <cofactor evidence="1 8 9">
        <name>pyridoxal 5'-phosphate</name>
        <dbReference type="ChEBI" id="CHEBI:597326"/>
    </cofactor>
</comment>
<evidence type="ECO:0000256" key="5">
    <source>
        <dbReference type="ARBA" id="ARBA00022917"/>
    </source>
</evidence>
<comment type="catalytic activity">
    <reaction evidence="8">
        <text>L-seryl-tRNA(Sec) + selenophosphate + H(+) = L-selenocysteinyl-tRNA(Sec) + phosphate</text>
        <dbReference type="Rhea" id="RHEA:22728"/>
        <dbReference type="Rhea" id="RHEA-COMP:9742"/>
        <dbReference type="Rhea" id="RHEA-COMP:9743"/>
        <dbReference type="ChEBI" id="CHEBI:15378"/>
        <dbReference type="ChEBI" id="CHEBI:16144"/>
        <dbReference type="ChEBI" id="CHEBI:43474"/>
        <dbReference type="ChEBI" id="CHEBI:78533"/>
        <dbReference type="ChEBI" id="CHEBI:78573"/>
        <dbReference type="EC" id="2.9.1.1"/>
    </reaction>
</comment>
<dbReference type="PANTHER" id="PTHR32328">
    <property type="entry name" value="L-SERYL-TRNA(SEC) SELENIUM TRANSFERASE"/>
    <property type="match status" value="1"/>
</dbReference>
<dbReference type="GO" id="GO:0001514">
    <property type="term" value="P:selenocysteine incorporation"/>
    <property type="evidence" value="ECO:0007669"/>
    <property type="project" value="UniProtKB-UniRule"/>
</dbReference>
<gene>
    <name evidence="8" type="primary">selA</name>
    <name evidence="11" type="ORF">FYJ65_06135</name>
</gene>
<keyword evidence="3 8" id="KW-0808">Transferase</keyword>
<evidence type="ECO:0000313" key="11">
    <source>
        <dbReference type="EMBL" id="MST70916.1"/>
    </source>
</evidence>
<evidence type="ECO:0000256" key="8">
    <source>
        <dbReference type="HAMAP-Rule" id="MF_00423"/>
    </source>
</evidence>
<dbReference type="InterPro" id="IPR004534">
    <property type="entry name" value="SelA_trans"/>
</dbReference>